<feature type="region of interest" description="Disordered" evidence="2">
    <location>
        <begin position="1079"/>
        <end position="1137"/>
    </location>
</feature>
<feature type="compositionally biased region" description="Low complexity" evidence="2">
    <location>
        <begin position="585"/>
        <end position="595"/>
    </location>
</feature>
<feature type="region of interest" description="Disordered" evidence="2">
    <location>
        <begin position="132"/>
        <end position="213"/>
    </location>
</feature>
<dbReference type="EMBL" id="LR877173">
    <property type="protein sequence ID" value="CAD2222925.1"/>
    <property type="molecule type" value="Genomic_DNA"/>
</dbReference>
<keyword evidence="4" id="KW-1185">Reference proteome</keyword>
<dbReference type="Proteomes" id="UP000515908">
    <property type="component" value="Chromosome 29"/>
</dbReference>
<sequence>MADFTVDEDKSDYVLNYGIPKTDVKRRALQEDGFLNIQRKIVTREDVARALIISANVLSMSVMSSQLSMYRWKVSEAQTIAQATSLLQEEVVTATKRGYVVQRERPKPVGLSKYTTEEGLKNLFELKNAKMERKQQKMERKRQEAAAAAAAGRPVPYSSGDDSTDEEDEETTNGNAHQNHTPCHSSDDDDSHSCDSVCSAERGGKRGGRQKARAPAGTITRLVIVDTFTHEPFQDILDHIRYIDKEYGLQLVMVLLLPPAADAVGMQGTGVVLNPQYQVTLEQAYGFGYDLVLTHYVDHVVVDFLTQAFVSSAGRWKNDMRANAAVGNYISLKNVLMGRIDIDALRQLAFDEEVADEEILALLGNQTLAQRGESKHYGSAGNKLSQKVEGGADVLVIEDEDPQELSSMFPSSLPRLRSAGNISRNGVQSANGRLAFVPLSGFSTEKDLINTIMKPSKAVMRTQRQRKKNAADWDESDAAYEEVLVDDDDAGKATLLDAIEGEMARLMADCDQKQSTIDDLTGELEKLHRTVAVLKRNHSVFENESGSGDIRPGSASFVNLSKEQQIYILKERLEEANKRIDAFTSGGQRSSSAGSRGKRPPLRAPPSSSGGRTRGAAERQLRTAHIRYQEAREREAMRLHDIDSAIFAENAVVESYAERSAQLNDDPLVYTVQADSPEIVLQRRREKELTDRTIGALQAEIRKLEMKTGTDPKLLQQLSEVLQRLEAQKSRIVHLEEMRKMDELLFARQLQTAIQKVSEEYEDQHNNTSGGPTTSGKKGKKKEAPTSSRHKGGRGGGGTSARGEPSTTGDSANVVKLTAQHKKQLAKLQAEYEEKLNHIREETLLEAEKYHKQHRQERDGEIQATLEKLYLKIRKPYTPEYRKVLEEELSLATRNARGGAQRIRYALQQFASENKTDGAEAQEGLFANLTDPAQQEKIREMAMECASYLLQAKRAQEAIELLEDAHKENAGLGQLRHLLQERVSCQEQAEALLHTPGTELDPYLESLLEVAVLNEDITLWGDVPIGPFLRSCATGTAPGALQCTLSPEDTGAETTTARLTDVDGTLREIGALITLVGGGSGKSSTKKTGSTGRGPTTAADSDAGQKMTGEDKALLKKGKKTKTGKSKGQESAPAAPLKEHVGILEEMENVSLVQKEIYKNFLSAYREGMVHPDRMLDIEQEASRVNSISQAEWTARYLTHHQELLRLLTLITSQFPSLAPLIQPYTMELEKILEYDVQGGANPVRVPFLMATDTALVTCAVDYLRDAWGVALAPRAEDNEEEEEEGEEYNEAQERFRRSFHHINADDTRLAEYDAVRRAAIEQYKAKQAAAAPDNTYDEVMAYLRGAGDGEDGGPQYTPAELAAMFSKKSAIAGVNPEELYLREMANAMEGDDEYAEMFNDIRAELQYLNEMKEQRMGELLLRYRQHQKDRSEGVVSGPRRPPRKGSNFHYDYNGDVPDFEVREGSPAWYGMEAAKRVRDILRRKKKADQVILGGGPDGGDVGVELSRRTAFPKPSPASQETIMSIHDRLRAARALPPVERRGLSRRQLSQHGERQEYVAPRDELNVNAYSRIASNYTFDGADRHYNEVPDELVGQLESYRDNLTRIASRVGTGVGARGRVGENSYVPVPASSGGLPPSSSGRQALPQVTRWTYGMSEDDATRLLKESQTTAQDPDTMLFVPTKLSPAEQAEQNRRTRRVNFGPEFMNQPTGNKGYVNPATMAAMRLNALLQVSMDDPTVGN</sequence>
<name>A0A7G2CTR1_9TRYP</name>
<protein>
    <submittedName>
        <fullName evidence="3">Uncharacterized protein</fullName>
    </submittedName>
</protein>
<feature type="coiled-coil region" evidence="1">
    <location>
        <begin position="818"/>
        <end position="845"/>
    </location>
</feature>
<evidence type="ECO:0000256" key="1">
    <source>
        <dbReference type="SAM" id="Coils"/>
    </source>
</evidence>
<evidence type="ECO:0000313" key="3">
    <source>
        <dbReference type="EMBL" id="CAD2222925.1"/>
    </source>
</evidence>
<evidence type="ECO:0000256" key="2">
    <source>
        <dbReference type="SAM" id="MobiDB-lite"/>
    </source>
</evidence>
<proteinExistence type="predicted"/>
<feature type="region of interest" description="Disordered" evidence="2">
    <location>
        <begin position="582"/>
        <end position="621"/>
    </location>
</feature>
<feature type="region of interest" description="Disordered" evidence="2">
    <location>
        <begin position="1430"/>
        <end position="1452"/>
    </location>
</feature>
<keyword evidence="1" id="KW-0175">Coiled coil</keyword>
<feature type="compositionally biased region" description="Acidic residues" evidence="2">
    <location>
        <begin position="162"/>
        <end position="171"/>
    </location>
</feature>
<feature type="coiled-coil region" evidence="1">
    <location>
        <begin position="496"/>
        <end position="579"/>
    </location>
</feature>
<evidence type="ECO:0000313" key="4">
    <source>
        <dbReference type="Proteomes" id="UP000515908"/>
    </source>
</evidence>
<feature type="compositionally biased region" description="Basic residues" evidence="2">
    <location>
        <begin position="1115"/>
        <end position="1125"/>
    </location>
</feature>
<feature type="region of interest" description="Disordered" evidence="2">
    <location>
        <begin position="759"/>
        <end position="810"/>
    </location>
</feature>
<organism evidence="3 4">
    <name type="scientific">Angomonas deanei</name>
    <dbReference type="NCBI Taxonomy" id="59799"/>
    <lineage>
        <taxon>Eukaryota</taxon>
        <taxon>Discoba</taxon>
        <taxon>Euglenozoa</taxon>
        <taxon>Kinetoplastea</taxon>
        <taxon>Metakinetoplastina</taxon>
        <taxon>Trypanosomatida</taxon>
        <taxon>Trypanosomatidae</taxon>
        <taxon>Strigomonadinae</taxon>
        <taxon>Angomonas</taxon>
    </lineage>
</organism>
<gene>
    <name evidence="3" type="ORF">ADEAN_001048100</name>
</gene>
<reference evidence="3 4" key="1">
    <citation type="submission" date="2020-08" db="EMBL/GenBank/DDBJ databases">
        <authorList>
            <person name="Newling K."/>
            <person name="Davey J."/>
            <person name="Forrester S."/>
        </authorList>
    </citation>
    <scope>NUCLEOTIDE SEQUENCE [LARGE SCALE GENOMIC DNA]</scope>
    <source>
        <strain evidence="4">Crithidia deanei Carvalho (ATCC PRA-265)</strain>
    </source>
</reference>
<dbReference type="VEuPathDB" id="TriTrypDB:ADEAN_001048100"/>
<accession>A0A7G2CTR1</accession>
<feature type="compositionally biased region" description="Basic and acidic residues" evidence="2">
    <location>
        <begin position="132"/>
        <end position="144"/>
    </location>
</feature>
<feature type="compositionally biased region" description="Polar residues" evidence="2">
    <location>
        <begin position="173"/>
        <end position="182"/>
    </location>
</feature>